<feature type="region of interest" description="Disordered" evidence="1">
    <location>
        <begin position="259"/>
        <end position="306"/>
    </location>
</feature>
<feature type="region of interest" description="Disordered" evidence="1">
    <location>
        <begin position="339"/>
        <end position="371"/>
    </location>
</feature>
<dbReference type="AlphaFoldDB" id="A0A498IY68"/>
<sequence>MEAMNKWEEETEEAAAAGMALRRKLPRQHSNTANLTTTVSNGDFIFSSSESSLASTEADVAEEVKETPRNGASISLKNGGTESPYEISGFNGRHVDFSFRKNPGDEIPDVKLTFDKSAVGVTNREDGGDIKIEEEFNGFGTLSSKKSVEQKGEELNGFASINGGTNENRRVKLREISEQEASELFLERVYQKPAAHDFYCPNCNSCITKVIIRGREPENTLPPAAPPPPPVDPIRCTSCFSFLIPAGSWFFPKLVPKDEDDHTEQETNTGNNVEVGELVPIPSHDSAGTPQDQNIQTAPVSKGPAPKYPVGATVPAIVEPSKDNIQSSVGVEVPVPSYSLNETQSDKSPTMPAQPNGVSDAASMDKPPVTGESVEASLGVAATTKPSKNNFESSVEVDESVTSEEWNGTVHNKKPSVPVLPIGVGVLVTTKPPPSEIDVVAIPRDPAQIQGNDAGPTTSELPESRIVVISPEPPTIPETGETGDTKTLEIIKSIVYGGLTEAITSLGIVTSAASADTATLNILALALANLLGGLFIVGHNLWELKDDHSKVPSGQTDEQVERYQKVLGKRENFPLHASVAVLSFIVFGLIPPVVYGFSFRQSNNSDLKVAAVAVASFLCIIVLAIGKAYIQRPPKYIKTLLYYFTIAIAVGGVSYLAGDLIDKLVEKLGWFSSTVSSSLPLPQMSIAKPALESY</sequence>
<keyword evidence="2" id="KW-1133">Transmembrane helix</keyword>
<proteinExistence type="predicted"/>
<reference evidence="3 4" key="1">
    <citation type="submission" date="2018-10" db="EMBL/GenBank/DDBJ databases">
        <title>A high-quality apple genome assembly.</title>
        <authorList>
            <person name="Hu J."/>
        </authorList>
    </citation>
    <scope>NUCLEOTIDE SEQUENCE [LARGE SCALE GENOMIC DNA]</scope>
    <source>
        <strain evidence="4">cv. HFTH1</strain>
        <tissue evidence="3">Young leaf</tissue>
    </source>
</reference>
<feature type="compositionally biased region" description="Polar residues" evidence="1">
    <location>
        <begin position="286"/>
        <end position="299"/>
    </location>
</feature>
<dbReference type="PANTHER" id="PTHR38937:SF2">
    <property type="entry name" value="MEMBRANE PROTEIN OF ER BODY-LIKE PROTEIN ISOFORM X1"/>
    <property type="match status" value="1"/>
</dbReference>
<keyword evidence="4" id="KW-1185">Reference proteome</keyword>
<evidence type="ECO:0000256" key="1">
    <source>
        <dbReference type="SAM" id="MobiDB-lite"/>
    </source>
</evidence>
<comment type="caution">
    <text evidence="3">The sequence shown here is derived from an EMBL/GenBank/DDBJ whole genome shotgun (WGS) entry which is preliminary data.</text>
</comment>
<keyword evidence="2" id="KW-0812">Transmembrane</keyword>
<feature type="transmembrane region" description="Helical" evidence="2">
    <location>
        <begin position="640"/>
        <end position="658"/>
    </location>
</feature>
<dbReference type="EMBL" id="RDQH01000336">
    <property type="protein sequence ID" value="RXH87074.1"/>
    <property type="molecule type" value="Genomic_DNA"/>
</dbReference>
<evidence type="ECO:0008006" key="5">
    <source>
        <dbReference type="Google" id="ProtNLM"/>
    </source>
</evidence>
<accession>A0A498IY68</accession>
<dbReference type="InterPro" id="IPR052843">
    <property type="entry name" value="ER_body_metal_sequester"/>
</dbReference>
<feature type="transmembrane region" description="Helical" evidence="2">
    <location>
        <begin position="522"/>
        <end position="542"/>
    </location>
</feature>
<dbReference type="STRING" id="3750.A0A498IY68"/>
<gene>
    <name evidence="3" type="ORF">DVH24_028574</name>
</gene>
<dbReference type="PANTHER" id="PTHR38937">
    <property type="entry name" value="MEMBRANE PROTEIN OF ER BODY-LIKE PROTEIN"/>
    <property type="match status" value="1"/>
</dbReference>
<organism evidence="3 4">
    <name type="scientific">Malus domestica</name>
    <name type="common">Apple</name>
    <name type="synonym">Pyrus malus</name>
    <dbReference type="NCBI Taxonomy" id="3750"/>
    <lineage>
        <taxon>Eukaryota</taxon>
        <taxon>Viridiplantae</taxon>
        <taxon>Streptophyta</taxon>
        <taxon>Embryophyta</taxon>
        <taxon>Tracheophyta</taxon>
        <taxon>Spermatophyta</taxon>
        <taxon>Magnoliopsida</taxon>
        <taxon>eudicotyledons</taxon>
        <taxon>Gunneridae</taxon>
        <taxon>Pentapetalae</taxon>
        <taxon>rosids</taxon>
        <taxon>fabids</taxon>
        <taxon>Rosales</taxon>
        <taxon>Rosaceae</taxon>
        <taxon>Amygdaloideae</taxon>
        <taxon>Maleae</taxon>
        <taxon>Malus</taxon>
    </lineage>
</organism>
<feature type="transmembrane region" description="Helical" evidence="2">
    <location>
        <begin position="609"/>
        <end position="628"/>
    </location>
</feature>
<evidence type="ECO:0000313" key="3">
    <source>
        <dbReference type="EMBL" id="RXH87074.1"/>
    </source>
</evidence>
<protein>
    <recommendedName>
        <fullName evidence="5">Membrane protein of ER body-like protein</fullName>
    </recommendedName>
</protein>
<feature type="transmembrane region" description="Helical" evidence="2">
    <location>
        <begin position="573"/>
        <end position="597"/>
    </location>
</feature>
<name>A0A498IY68_MALDO</name>
<dbReference type="Proteomes" id="UP000290289">
    <property type="component" value="Chromosome 10"/>
</dbReference>
<keyword evidence="2" id="KW-0472">Membrane</keyword>
<feature type="compositionally biased region" description="Polar residues" evidence="1">
    <location>
        <begin position="339"/>
        <end position="357"/>
    </location>
</feature>
<evidence type="ECO:0000313" key="4">
    <source>
        <dbReference type="Proteomes" id="UP000290289"/>
    </source>
</evidence>
<evidence type="ECO:0000256" key="2">
    <source>
        <dbReference type="SAM" id="Phobius"/>
    </source>
</evidence>